<organism evidence="5 6">
    <name type="scientific">Mycoplasma marinum</name>
    <dbReference type="NCBI Taxonomy" id="1937190"/>
    <lineage>
        <taxon>Bacteria</taxon>
        <taxon>Bacillati</taxon>
        <taxon>Mycoplasmatota</taxon>
        <taxon>Mollicutes</taxon>
        <taxon>Mycoplasmataceae</taxon>
        <taxon>Mycoplasma</taxon>
    </lineage>
</organism>
<evidence type="ECO:0000256" key="3">
    <source>
        <dbReference type="ARBA" id="ARBA00023163"/>
    </source>
</evidence>
<dbReference type="InterPro" id="IPR036390">
    <property type="entry name" value="WH_DNA-bd_sf"/>
</dbReference>
<keyword evidence="1" id="KW-0805">Transcription regulation</keyword>
<evidence type="ECO:0000259" key="4">
    <source>
        <dbReference type="PROSITE" id="PS50949"/>
    </source>
</evidence>
<evidence type="ECO:0000256" key="1">
    <source>
        <dbReference type="ARBA" id="ARBA00023015"/>
    </source>
</evidence>
<evidence type="ECO:0000313" key="5">
    <source>
        <dbReference type="EMBL" id="TCG10701.1"/>
    </source>
</evidence>
<dbReference type="GO" id="GO:0003677">
    <property type="term" value="F:DNA binding"/>
    <property type="evidence" value="ECO:0007669"/>
    <property type="project" value="UniProtKB-KW"/>
</dbReference>
<keyword evidence="3" id="KW-0804">Transcription</keyword>
<dbReference type="Pfam" id="PF00392">
    <property type="entry name" value="GntR"/>
    <property type="match status" value="1"/>
</dbReference>
<comment type="caution">
    <text evidence="5">The sequence shown here is derived from an EMBL/GenBank/DDBJ whole genome shotgun (WGS) entry which is preliminary data.</text>
</comment>
<dbReference type="GO" id="GO:0003700">
    <property type="term" value="F:DNA-binding transcription factor activity"/>
    <property type="evidence" value="ECO:0007669"/>
    <property type="project" value="InterPro"/>
</dbReference>
<evidence type="ECO:0000256" key="2">
    <source>
        <dbReference type="ARBA" id="ARBA00023125"/>
    </source>
</evidence>
<dbReference type="AlphaFoldDB" id="A0A4R0XUX7"/>
<dbReference type="Proteomes" id="UP000294192">
    <property type="component" value="Unassembled WGS sequence"/>
</dbReference>
<dbReference type="PANTHER" id="PTHR44846">
    <property type="entry name" value="MANNOSYL-D-GLYCERATE TRANSPORT/METABOLISM SYSTEM REPRESSOR MNGR-RELATED"/>
    <property type="match status" value="1"/>
</dbReference>
<feature type="domain" description="HTH gntR-type" evidence="4">
    <location>
        <begin position="1"/>
        <end position="69"/>
    </location>
</feature>
<dbReference type="InterPro" id="IPR036388">
    <property type="entry name" value="WH-like_DNA-bd_sf"/>
</dbReference>
<dbReference type="SMART" id="SM00345">
    <property type="entry name" value="HTH_GNTR"/>
    <property type="match status" value="1"/>
</dbReference>
<gene>
    <name evidence="5" type="ORF">C4B24_04105</name>
</gene>
<dbReference type="PROSITE" id="PS50949">
    <property type="entry name" value="HTH_GNTR"/>
    <property type="match status" value="1"/>
</dbReference>
<dbReference type="InterPro" id="IPR050679">
    <property type="entry name" value="Bact_HTH_transcr_reg"/>
</dbReference>
<dbReference type="RefSeq" id="WP_131599496.1">
    <property type="nucleotide sequence ID" value="NZ_CBDBYK010000019.1"/>
</dbReference>
<dbReference type="PRINTS" id="PR00035">
    <property type="entry name" value="HTHGNTR"/>
</dbReference>
<dbReference type="SUPFAM" id="SSF46785">
    <property type="entry name" value="Winged helix' DNA-binding domain"/>
    <property type="match status" value="1"/>
</dbReference>
<keyword evidence="2" id="KW-0238">DNA-binding</keyword>
<dbReference type="Gene3D" id="1.10.10.10">
    <property type="entry name" value="Winged helix-like DNA-binding domain superfamily/Winged helix DNA-binding domain"/>
    <property type="match status" value="1"/>
</dbReference>
<protein>
    <recommendedName>
        <fullName evidence="4">HTH gntR-type domain-containing protein</fullName>
    </recommendedName>
</protein>
<dbReference type="OrthoDB" id="397811at2"/>
<sequence length="236" mass="27421">MTIKEYIQKYVLLKIVSKEWKEGEILPSENKIAEKFNCSRITARQALGAFVRAGILKPQKGRGYTIINSGMETLFESNTTKFHATNTDIVWIDDITRKDHFDDLTNNFINNQDFIENFNLEDTSTFFKKYYDDKGLVAGQVTYLCNDILSIISKENVTKAFTKSLIEYALIPTSKKIEYFVYHDKIMESLSKELGWNFNPVISIKQLFIGKKLLETSIRVVRRDVLHIRARKEIIL</sequence>
<dbReference type="CDD" id="cd07377">
    <property type="entry name" value="WHTH_GntR"/>
    <property type="match status" value="1"/>
</dbReference>
<dbReference type="EMBL" id="PSZO01000024">
    <property type="protein sequence ID" value="TCG10701.1"/>
    <property type="molecule type" value="Genomic_DNA"/>
</dbReference>
<reference evidence="5 6" key="1">
    <citation type="submission" date="2018-02" db="EMBL/GenBank/DDBJ databases">
        <title>Mycoplasma marinum and Mycoplasma todarodis sp. nov., moderately halophilic and psychrotolerant mycoplasmas isolated from cephalopods.</title>
        <authorList>
            <person name="Viver T."/>
        </authorList>
    </citation>
    <scope>NUCLEOTIDE SEQUENCE [LARGE SCALE GENOMIC DNA]</scope>
    <source>
        <strain evidence="5 6">PE</strain>
    </source>
</reference>
<accession>A0A4R0XUX7</accession>
<dbReference type="PANTHER" id="PTHR44846:SF1">
    <property type="entry name" value="MANNOSYL-D-GLYCERATE TRANSPORT_METABOLISM SYSTEM REPRESSOR MNGR-RELATED"/>
    <property type="match status" value="1"/>
</dbReference>
<dbReference type="GO" id="GO:0045892">
    <property type="term" value="P:negative regulation of DNA-templated transcription"/>
    <property type="evidence" value="ECO:0007669"/>
    <property type="project" value="TreeGrafter"/>
</dbReference>
<keyword evidence="6" id="KW-1185">Reference proteome</keyword>
<dbReference type="InterPro" id="IPR000524">
    <property type="entry name" value="Tscrpt_reg_HTH_GntR"/>
</dbReference>
<proteinExistence type="predicted"/>
<name>A0A4R0XUX7_9MOLU</name>
<evidence type="ECO:0000313" key="6">
    <source>
        <dbReference type="Proteomes" id="UP000294192"/>
    </source>
</evidence>